<dbReference type="Gene3D" id="1.10.10.1250">
    <property type="entry name" value="RNA polymerase, subunit delta, N-terminal domain"/>
    <property type="match status" value="1"/>
</dbReference>
<dbReference type="Pfam" id="PF05066">
    <property type="entry name" value="HARE-HTH"/>
    <property type="match status" value="1"/>
</dbReference>
<proteinExistence type="predicted"/>
<evidence type="ECO:0000313" key="4">
    <source>
        <dbReference type="EMBL" id="AFR71823.1"/>
    </source>
</evidence>
<dbReference type="HOGENOM" id="CLU_074541_1_0_12"/>
<dbReference type="PROSITE" id="PS51913">
    <property type="entry name" value="HTH_HARE"/>
    <property type="match status" value="1"/>
</dbReference>
<evidence type="ECO:0000259" key="3">
    <source>
        <dbReference type="PROSITE" id="PS51913"/>
    </source>
</evidence>
<organism evidence="4 5">
    <name type="scientific">Brachyspira pilosicoli B2904</name>
    <dbReference type="NCBI Taxonomy" id="1133568"/>
    <lineage>
        <taxon>Bacteria</taxon>
        <taxon>Pseudomonadati</taxon>
        <taxon>Spirochaetota</taxon>
        <taxon>Spirochaetia</taxon>
        <taxon>Brachyspirales</taxon>
        <taxon>Brachyspiraceae</taxon>
        <taxon>Brachyspira</taxon>
    </lineage>
</organism>
<dbReference type="PATRIC" id="fig|1133568.3.peg.2500"/>
<name>J9UY30_BRAPL</name>
<evidence type="ECO:0000256" key="1">
    <source>
        <dbReference type="ARBA" id="ARBA00023163"/>
    </source>
</evidence>
<reference evidence="4 5" key="1">
    <citation type="journal article" date="2012" name="BMC Genomics">
        <title>Comparative genomics of Brachyspira pilosicoli strains: genome rearrangements, reductions and correlation of genetic compliment with phenotypic diversity.</title>
        <authorList>
            <person name="Mappley L.J."/>
            <person name="Black M.L."/>
            <person name="Abuoun M."/>
            <person name="Darby A.C."/>
            <person name="Woodward M.J."/>
            <person name="Parkhill J."/>
            <person name="Turner A.K."/>
            <person name="Bellgard M.I."/>
            <person name="La T."/>
            <person name="Phillips N.D."/>
            <person name="La Ragione R.M."/>
            <person name="Hampson D.J."/>
        </authorList>
    </citation>
    <scope>NUCLEOTIDE SEQUENCE [LARGE SCALE GENOMIC DNA]</scope>
    <source>
        <strain evidence="4">B2904</strain>
    </source>
</reference>
<keyword evidence="1" id="KW-0804">Transcription</keyword>
<dbReference type="AlphaFoldDB" id="J9UY30"/>
<accession>J9UY30</accession>
<dbReference type="InterPro" id="IPR007759">
    <property type="entry name" value="Asxl_HARE-HTH"/>
</dbReference>
<evidence type="ECO:0000256" key="2">
    <source>
        <dbReference type="SAM" id="Coils"/>
    </source>
</evidence>
<protein>
    <submittedName>
        <fullName evidence="4">HrgA protein</fullName>
    </submittedName>
</protein>
<dbReference type="Proteomes" id="UP000007346">
    <property type="component" value="Chromosome"/>
</dbReference>
<feature type="domain" description="HTH HARE-type" evidence="3">
    <location>
        <begin position="1"/>
        <end position="87"/>
    </location>
</feature>
<dbReference type="GO" id="GO:0006355">
    <property type="term" value="P:regulation of DNA-templated transcription"/>
    <property type="evidence" value="ECO:0007669"/>
    <property type="project" value="InterPro"/>
</dbReference>
<dbReference type="EMBL" id="CP003490">
    <property type="protein sequence ID" value="AFR71823.1"/>
    <property type="molecule type" value="Genomic_DNA"/>
</dbReference>
<dbReference type="KEGG" id="bpj:B2904_orf2498"/>
<gene>
    <name evidence="4" type="ORF">B2904_orf2498</name>
</gene>
<sequence>MTYYDAAKKVLEQSDVPMKVDEIWEKACELGYDKEIKETGKKKNSDYQMSKTPTYSLSSSIYTDIKYNPDTTIFVKVGKGKFFLKDKINNSNQNLINEINNLSEEEDVEEVTENTITNKKILEEDLHIPLTKYLYSMKIYSKTINANATDINLKGKMKWGTPDIVAVTFKDYINKSVLELFNHINLPTTEIYAYELKLKLTLGSLTEYYFQALSNSGWANEAWLVAMEIDENNYDELMEEIKRLNQSFGVGIIKLNYYNPEDSEILFSAKKRNNLDIDTMHKLCYNRQFQDFINDVNEILEAKDKSKNHIISSLINSKRFNNPN</sequence>
<feature type="coiled-coil region" evidence="2">
    <location>
        <begin position="85"/>
        <end position="112"/>
    </location>
</feature>
<keyword evidence="2" id="KW-0175">Coiled coil</keyword>
<evidence type="ECO:0000313" key="5">
    <source>
        <dbReference type="Proteomes" id="UP000007346"/>
    </source>
</evidence>
<dbReference type="RefSeq" id="WP_014936814.1">
    <property type="nucleotide sequence ID" value="NC_018607.1"/>
</dbReference>
<dbReference type="InterPro" id="IPR038087">
    <property type="entry name" value="RNAP_delta_N_dom_sf"/>
</dbReference>